<protein>
    <submittedName>
        <fullName evidence="2">Uncharacterized protein</fullName>
    </submittedName>
</protein>
<gene>
    <name evidence="2" type="ORF">GSLYS_00015161001</name>
</gene>
<dbReference type="AlphaFoldDB" id="A0AAV2I4A6"/>
<dbReference type="EMBL" id="CAXITT010000438">
    <property type="protein sequence ID" value="CAL1541555.1"/>
    <property type="molecule type" value="Genomic_DNA"/>
</dbReference>
<keyword evidence="3" id="KW-1185">Reference proteome</keyword>
<proteinExistence type="predicted"/>
<organism evidence="2 3">
    <name type="scientific">Lymnaea stagnalis</name>
    <name type="common">Great pond snail</name>
    <name type="synonym">Helix stagnalis</name>
    <dbReference type="NCBI Taxonomy" id="6523"/>
    <lineage>
        <taxon>Eukaryota</taxon>
        <taxon>Metazoa</taxon>
        <taxon>Spiralia</taxon>
        <taxon>Lophotrochozoa</taxon>
        <taxon>Mollusca</taxon>
        <taxon>Gastropoda</taxon>
        <taxon>Heterobranchia</taxon>
        <taxon>Euthyneura</taxon>
        <taxon>Panpulmonata</taxon>
        <taxon>Hygrophila</taxon>
        <taxon>Lymnaeoidea</taxon>
        <taxon>Lymnaeidae</taxon>
        <taxon>Lymnaea</taxon>
    </lineage>
</organism>
<reference evidence="2 3" key="1">
    <citation type="submission" date="2024-04" db="EMBL/GenBank/DDBJ databases">
        <authorList>
            <consortium name="Genoscope - CEA"/>
            <person name="William W."/>
        </authorList>
    </citation>
    <scope>NUCLEOTIDE SEQUENCE [LARGE SCALE GENOMIC DNA]</scope>
</reference>
<evidence type="ECO:0000313" key="3">
    <source>
        <dbReference type="Proteomes" id="UP001497497"/>
    </source>
</evidence>
<accession>A0AAV2I4A6</accession>
<name>A0AAV2I4A6_LYMST</name>
<feature type="signal peptide" evidence="1">
    <location>
        <begin position="1"/>
        <end position="20"/>
    </location>
</feature>
<keyword evidence="1" id="KW-0732">Signal</keyword>
<sequence length="60" mass="6346">MKGPLTSLALAMLLCALTRALETGINKGILHCSREKGNDILLAEKGDHGYIVSGGYPGNY</sequence>
<feature type="chain" id="PRO_5043573113" evidence="1">
    <location>
        <begin position="21"/>
        <end position="60"/>
    </location>
</feature>
<dbReference type="Proteomes" id="UP001497497">
    <property type="component" value="Unassembled WGS sequence"/>
</dbReference>
<comment type="caution">
    <text evidence="2">The sequence shown here is derived from an EMBL/GenBank/DDBJ whole genome shotgun (WGS) entry which is preliminary data.</text>
</comment>
<feature type="non-terminal residue" evidence="2">
    <location>
        <position position="60"/>
    </location>
</feature>
<evidence type="ECO:0000256" key="1">
    <source>
        <dbReference type="SAM" id="SignalP"/>
    </source>
</evidence>
<evidence type="ECO:0000313" key="2">
    <source>
        <dbReference type="EMBL" id="CAL1541555.1"/>
    </source>
</evidence>